<dbReference type="Proteomes" id="UP000789396">
    <property type="component" value="Unassembled WGS sequence"/>
</dbReference>
<organism evidence="1 2">
    <name type="scientific">Racocetra fulgida</name>
    <dbReference type="NCBI Taxonomy" id="60492"/>
    <lineage>
        <taxon>Eukaryota</taxon>
        <taxon>Fungi</taxon>
        <taxon>Fungi incertae sedis</taxon>
        <taxon>Mucoromycota</taxon>
        <taxon>Glomeromycotina</taxon>
        <taxon>Glomeromycetes</taxon>
        <taxon>Diversisporales</taxon>
        <taxon>Gigasporaceae</taxon>
        <taxon>Racocetra</taxon>
    </lineage>
</organism>
<keyword evidence="2" id="KW-1185">Reference proteome</keyword>
<name>A0A9N9NYL2_9GLOM</name>
<evidence type="ECO:0000313" key="2">
    <source>
        <dbReference type="Proteomes" id="UP000789396"/>
    </source>
</evidence>
<dbReference type="AlphaFoldDB" id="A0A9N9NYL2"/>
<reference evidence="1" key="1">
    <citation type="submission" date="2021-06" db="EMBL/GenBank/DDBJ databases">
        <authorList>
            <person name="Kallberg Y."/>
            <person name="Tangrot J."/>
            <person name="Rosling A."/>
        </authorList>
    </citation>
    <scope>NUCLEOTIDE SEQUENCE</scope>
    <source>
        <strain evidence="1">IN212</strain>
    </source>
</reference>
<evidence type="ECO:0000313" key="1">
    <source>
        <dbReference type="EMBL" id="CAG8785629.1"/>
    </source>
</evidence>
<gene>
    <name evidence="1" type="ORF">RFULGI_LOCUS16225</name>
</gene>
<feature type="non-terminal residue" evidence="1">
    <location>
        <position position="1"/>
    </location>
</feature>
<proteinExistence type="predicted"/>
<feature type="non-terminal residue" evidence="1">
    <location>
        <position position="40"/>
    </location>
</feature>
<comment type="caution">
    <text evidence="1">The sequence shown here is derived from an EMBL/GenBank/DDBJ whole genome shotgun (WGS) entry which is preliminary data.</text>
</comment>
<dbReference type="EMBL" id="CAJVPZ010056374">
    <property type="protein sequence ID" value="CAG8785629.1"/>
    <property type="molecule type" value="Genomic_DNA"/>
</dbReference>
<sequence>PHIAKHNKLIKFKFLKISEIDVLSNSSHAINNKYNLKYNI</sequence>
<protein>
    <submittedName>
        <fullName evidence="1">3167_t:CDS:1</fullName>
    </submittedName>
</protein>
<accession>A0A9N9NYL2</accession>